<dbReference type="AlphaFoldDB" id="U9SJ36"/>
<dbReference type="HOGENOM" id="CLU_086748_0_0_1"/>
<feature type="non-terminal residue" evidence="2">
    <location>
        <position position="1"/>
    </location>
</feature>
<feature type="transmembrane region" description="Helical" evidence="1">
    <location>
        <begin position="96"/>
        <end position="116"/>
    </location>
</feature>
<accession>U9SJ36</accession>
<protein>
    <submittedName>
        <fullName evidence="2">Uncharacterized protein</fullName>
    </submittedName>
</protein>
<keyword evidence="1" id="KW-0812">Transmembrane</keyword>
<dbReference type="VEuPathDB" id="FungiDB:RhiirFUN_001234"/>
<name>U9SJ36_RHIID</name>
<dbReference type="EMBL" id="KI300881">
    <property type="protein sequence ID" value="ERZ95889.1"/>
    <property type="molecule type" value="Genomic_DNA"/>
</dbReference>
<organism evidence="2">
    <name type="scientific">Rhizophagus irregularis (strain DAOM 181602 / DAOM 197198 / MUCL 43194)</name>
    <name type="common">Arbuscular mycorrhizal fungus</name>
    <name type="synonym">Glomus intraradices</name>
    <dbReference type="NCBI Taxonomy" id="747089"/>
    <lineage>
        <taxon>Eukaryota</taxon>
        <taxon>Fungi</taxon>
        <taxon>Fungi incertae sedis</taxon>
        <taxon>Mucoromycota</taxon>
        <taxon>Glomeromycotina</taxon>
        <taxon>Glomeromycetes</taxon>
        <taxon>Glomerales</taxon>
        <taxon>Glomeraceae</taxon>
        <taxon>Rhizophagus</taxon>
    </lineage>
</organism>
<evidence type="ECO:0000256" key="1">
    <source>
        <dbReference type="SAM" id="Phobius"/>
    </source>
</evidence>
<gene>
    <name evidence="2" type="ORF">GLOINDRAFT_331015</name>
</gene>
<sequence>SINKYFAKFSTPTVVTYTQPGVETPTPLGDIVNLVTTQITSSIYVPSYTTTNSLGQTIIAEPSILLVIQNIAVTEAPITTVKVSDSTILHDFNSHGIWGVTMSIVIVTTTLIFMVIT</sequence>
<reference evidence="2" key="1">
    <citation type="submission" date="2013-07" db="EMBL/GenBank/DDBJ databases">
        <title>The genome of an arbuscular mycorrhizal fungus provides insights into the evolution of the oldest plant symbiosis.</title>
        <authorList>
            <consortium name="DOE Joint Genome Institute"/>
            <person name="Tisserant E."/>
            <person name="Malbreil M."/>
            <person name="Kuo A."/>
            <person name="Kohler A."/>
            <person name="Symeonidi A."/>
            <person name="Balestrini R."/>
            <person name="Charron P."/>
            <person name="Duensing N."/>
            <person name="Frei-dit-Frey N."/>
            <person name="Gianinazzi-Pearson V."/>
            <person name="Gilbert B."/>
            <person name="Handa Y."/>
            <person name="Hijri M."/>
            <person name="Kaul R."/>
            <person name="Kawaguchi M."/>
            <person name="Krajinski F."/>
            <person name="Lammers P."/>
            <person name="Lapierre D."/>
            <person name="Masclaux F.G."/>
            <person name="Murat C."/>
            <person name="Morin E."/>
            <person name="Ndikumana S."/>
            <person name="Pagni M."/>
            <person name="Petitpierre D."/>
            <person name="Requena N."/>
            <person name="Rosikiewicz P."/>
            <person name="Riley R."/>
            <person name="Saito K."/>
            <person name="San Clemente H."/>
            <person name="Shapiro H."/>
            <person name="van Tuinen D."/>
            <person name="Becard G."/>
            <person name="Bonfante P."/>
            <person name="Paszkowski U."/>
            <person name="Shachar-Hill Y."/>
            <person name="Young J.P."/>
            <person name="Sanders I.R."/>
            <person name="Henrissat B."/>
            <person name="Rensing S.A."/>
            <person name="Grigoriev I.V."/>
            <person name="Corradi N."/>
            <person name="Roux C."/>
            <person name="Martin F."/>
        </authorList>
    </citation>
    <scope>NUCLEOTIDE SEQUENCE</scope>
    <source>
        <strain evidence="2">DAOM 197198</strain>
    </source>
</reference>
<keyword evidence="1" id="KW-1133">Transmembrane helix</keyword>
<keyword evidence="1" id="KW-0472">Membrane</keyword>
<proteinExistence type="predicted"/>
<evidence type="ECO:0000313" key="2">
    <source>
        <dbReference type="EMBL" id="ERZ95889.1"/>
    </source>
</evidence>